<gene>
    <name evidence="2" type="ORF">ANCDUO_16366</name>
</gene>
<evidence type="ECO:0000313" key="2">
    <source>
        <dbReference type="EMBL" id="KIH53504.1"/>
    </source>
</evidence>
<feature type="domain" description="Elapor1/2 TNF receptor-like" evidence="1">
    <location>
        <begin position="82"/>
        <end position="107"/>
    </location>
</feature>
<proteinExistence type="predicted"/>
<dbReference type="PANTHER" id="PTHR22727:SF15">
    <property type="entry name" value="MRH DOMAIN-CONTAINING PROTEIN"/>
    <property type="match status" value="1"/>
</dbReference>
<reference evidence="2 3" key="1">
    <citation type="submission" date="2013-12" db="EMBL/GenBank/DDBJ databases">
        <title>Draft genome of the parsitic nematode Ancylostoma duodenale.</title>
        <authorList>
            <person name="Mitreva M."/>
        </authorList>
    </citation>
    <scope>NUCLEOTIDE SEQUENCE [LARGE SCALE GENOMIC DNA]</scope>
    <source>
        <strain evidence="2 3">Zhejiang</strain>
    </source>
</reference>
<name>A0A0C2G3N1_9BILA</name>
<dbReference type="InterPro" id="IPR056610">
    <property type="entry name" value="Elapor1/2_TNFR-like"/>
</dbReference>
<dbReference type="Proteomes" id="UP000054047">
    <property type="component" value="Unassembled WGS sequence"/>
</dbReference>
<dbReference type="EMBL" id="KN741045">
    <property type="protein sequence ID" value="KIH53504.1"/>
    <property type="molecule type" value="Genomic_DNA"/>
</dbReference>
<dbReference type="OrthoDB" id="439917at2759"/>
<keyword evidence="3" id="KW-1185">Reference proteome</keyword>
<accession>A0A0C2G3N1</accession>
<organism evidence="2 3">
    <name type="scientific">Ancylostoma duodenale</name>
    <dbReference type="NCBI Taxonomy" id="51022"/>
    <lineage>
        <taxon>Eukaryota</taxon>
        <taxon>Metazoa</taxon>
        <taxon>Ecdysozoa</taxon>
        <taxon>Nematoda</taxon>
        <taxon>Chromadorea</taxon>
        <taxon>Rhabditida</taxon>
        <taxon>Rhabditina</taxon>
        <taxon>Rhabditomorpha</taxon>
        <taxon>Strongyloidea</taxon>
        <taxon>Ancylostomatidae</taxon>
        <taxon>Ancylostomatinae</taxon>
        <taxon>Ancylostoma</taxon>
    </lineage>
</organism>
<sequence length="123" mass="13364">MWALPSDAVFRTFDPNALAGPKAERCSERPACRPSDYYPVTEPCMNGTTRTTYKKVQPAVCREDLPGAATLPSPSATRKCPPCNPGMAKDAKGMCVFCPAEHFSQGDVLEITRDNDGKIKLQA</sequence>
<dbReference type="PANTHER" id="PTHR22727">
    <property type="entry name" value="PROTEIN CBG13728"/>
    <property type="match status" value="1"/>
</dbReference>
<dbReference type="GO" id="GO:0016020">
    <property type="term" value="C:membrane"/>
    <property type="evidence" value="ECO:0007669"/>
    <property type="project" value="TreeGrafter"/>
</dbReference>
<protein>
    <recommendedName>
        <fullName evidence="1">Elapor1/2 TNF receptor-like domain-containing protein</fullName>
    </recommendedName>
</protein>
<dbReference type="Pfam" id="PF23091">
    <property type="entry name" value="TNFR_ELAPOR1_6th"/>
    <property type="match status" value="1"/>
</dbReference>
<evidence type="ECO:0000313" key="3">
    <source>
        <dbReference type="Proteomes" id="UP000054047"/>
    </source>
</evidence>
<evidence type="ECO:0000259" key="1">
    <source>
        <dbReference type="Pfam" id="PF23091"/>
    </source>
</evidence>
<dbReference type="AlphaFoldDB" id="A0A0C2G3N1"/>
<dbReference type="InterPro" id="IPR039181">
    <property type="entry name" value="Elapor1/2"/>
</dbReference>